<proteinExistence type="predicted"/>
<organism evidence="1">
    <name type="scientific">bioreactor metagenome</name>
    <dbReference type="NCBI Taxonomy" id="1076179"/>
    <lineage>
        <taxon>unclassified sequences</taxon>
        <taxon>metagenomes</taxon>
        <taxon>ecological metagenomes</taxon>
    </lineage>
</organism>
<accession>A0A644XU95</accession>
<sequence>MLKRVILVICVYSISKGFHQHGKHNFEWQLTYNDLVNSFRANPRDVETHPMNSSMPKWFYVSVQNGELYANNSNKASRCQISRPRKLKREEFEFIYDLHRQRERGASVAQVAQSYTQNSSYWFGVLYAVEHGE</sequence>
<comment type="caution">
    <text evidence="1">The sequence shown here is derived from an EMBL/GenBank/DDBJ whole genome shotgun (WGS) entry which is preliminary data.</text>
</comment>
<name>A0A644XU95_9ZZZZ</name>
<dbReference type="EMBL" id="VSSQ01003244">
    <property type="protein sequence ID" value="MPM19786.1"/>
    <property type="molecule type" value="Genomic_DNA"/>
</dbReference>
<protein>
    <submittedName>
        <fullName evidence="1">Uncharacterized protein</fullName>
    </submittedName>
</protein>
<gene>
    <name evidence="1" type="ORF">SDC9_66212</name>
</gene>
<reference evidence="1" key="1">
    <citation type="submission" date="2019-08" db="EMBL/GenBank/DDBJ databases">
        <authorList>
            <person name="Kucharzyk K."/>
            <person name="Murdoch R.W."/>
            <person name="Higgins S."/>
            <person name="Loffler F."/>
        </authorList>
    </citation>
    <scope>NUCLEOTIDE SEQUENCE</scope>
</reference>
<evidence type="ECO:0000313" key="1">
    <source>
        <dbReference type="EMBL" id="MPM19786.1"/>
    </source>
</evidence>
<dbReference type="AlphaFoldDB" id="A0A644XU95"/>